<protein>
    <recommendedName>
        <fullName evidence="3">DNA helicase</fullName>
    </recommendedName>
</protein>
<dbReference type="SUPFAM" id="SSF52540">
    <property type="entry name" value="P-loop containing nucleoside triphosphate hydrolases"/>
    <property type="match status" value="1"/>
</dbReference>
<dbReference type="InterPro" id="IPR027417">
    <property type="entry name" value="P-loop_NTPase"/>
</dbReference>
<evidence type="ECO:0008006" key="3">
    <source>
        <dbReference type="Google" id="ProtNLM"/>
    </source>
</evidence>
<reference evidence="1" key="1">
    <citation type="journal article" date="2023" name="PhytoFront">
        <title>Draft Genome Resources of Seven Strains of Tilletia horrida, Causal Agent of Kernel Smut of Rice.</title>
        <authorList>
            <person name="Khanal S."/>
            <person name="Antony Babu S."/>
            <person name="Zhou X.G."/>
        </authorList>
    </citation>
    <scope>NUCLEOTIDE SEQUENCE</scope>
    <source>
        <strain evidence="1">TX3</strain>
    </source>
</reference>
<evidence type="ECO:0000313" key="1">
    <source>
        <dbReference type="EMBL" id="KAK0524352.1"/>
    </source>
</evidence>
<dbReference type="EMBL" id="JAPDMQ010000455">
    <property type="protein sequence ID" value="KAK0524352.1"/>
    <property type="molecule type" value="Genomic_DNA"/>
</dbReference>
<gene>
    <name evidence="1" type="ORF">OC842_005863</name>
</gene>
<sequence length="158" mass="17301">MIHSEGRGINVLFAGDLCQLPPVASATLYARGASSALNAETRTLVELGQTAWLHVDEVVEFTEQMRMQDEDMAAALRRLRVRACTDADAALFNTNVLRSSDIPCGTTVTGKSSIIVLARTNETVRALNRHKASIQASTDRQDLVISHAIGHRQDLRPY</sequence>
<proteinExistence type="predicted"/>
<dbReference type="AlphaFoldDB" id="A0AAN6G6L1"/>
<name>A0AAN6G6L1_9BASI</name>
<evidence type="ECO:0000313" key="2">
    <source>
        <dbReference type="Proteomes" id="UP001176521"/>
    </source>
</evidence>
<dbReference type="Proteomes" id="UP001176521">
    <property type="component" value="Unassembled WGS sequence"/>
</dbReference>
<comment type="caution">
    <text evidence="1">The sequence shown here is derived from an EMBL/GenBank/DDBJ whole genome shotgun (WGS) entry which is preliminary data.</text>
</comment>
<organism evidence="1 2">
    <name type="scientific">Tilletia horrida</name>
    <dbReference type="NCBI Taxonomy" id="155126"/>
    <lineage>
        <taxon>Eukaryota</taxon>
        <taxon>Fungi</taxon>
        <taxon>Dikarya</taxon>
        <taxon>Basidiomycota</taxon>
        <taxon>Ustilaginomycotina</taxon>
        <taxon>Exobasidiomycetes</taxon>
        <taxon>Tilletiales</taxon>
        <taxon>Tilletiaceae</taxon>
        <taxon>Tilletia</taxon>
    </lineage>
</organism>
<keyword evidence="2" id="KW-1185">Reference proteome</keyword>
<accession>A0AAN6G6L1</accession>